<keyword evidence="1" id="KW-1133">Transmembrane helix</keyword>
<dbReference type="InterPro" id="IPR005804">
    <property type="entry name" value="FA_desaturase_dom"/>
</dbReference>
<sequence>MNPAATPLDHAADPAAPHAAVTNLRKLCAQFAKPHLGRASWQLINTLVPFAALWALMAWSVVADWGYGWTLLLALPTAGLYVRTFIIQHDCGHGSYFADARLNDTVGRCLGLVTLFPYGYWKKTHAVHHGTSGNLDRREMGDIETLTVAEYQSLSWFRRFCYRFYRSTPVLLGIGPAYQFVIKHRFPFDLPFSWKREWASVLLNNLMLLLVGGAMGFAIGWHTVLLVHLPVVLIAGAAGVWLFYVQHTFEQTYWTRKGEWDSHQAAIAGSSFYDLPRVMHWFTGNIGYHHIHHLASRIPNYRLRECFESNPLLQAAPRLTIWSSLKSARLKLWCEETQRMVGFPKRARA</sequence>
<reference evidence="3 4" key="1">
    <citation type="journal article" date="2016" name="Int. J. Syst. Evol. Microbiol.">
        <title>Lysobacter erysipheiresistens sp. nov., an antagonist of powdery mildew, isolated from tobacco-cultivated soil.</title>
        <authorList>
            <person name="Xie B."/>
            <person name="Li T."/>
            <person name="Lin X."/>
            <person name="Wang C.J."/>
            <person name="Chen Y.J."/>
            <person name="Liu W.J."/>
            <person name="Zhao Z.W."/>
        </authorList>
    </citation>
    <scope>NUCLEOTIDE SEQUENCE [LARGE SCALE GENOMIC DNA]</scope>
    <source>
        <strain evidence="3 4">RS-LYSO-3</strain>
    </source>
</reference>
<dbReference type="Proteomes" id="UP001355056">
    <property type="component" value="Unassembled WGS sequence"/>
</dbReference>
<feature type="transmembrane region" description="Helical" evidence="1">
    <location>
        <begin position="43"/>
        <end position="61"/>
    </location>
</feature>
<feature type="domain" description="Fatty acid desaturase" evidence="2">
    <location>
        <begin position="69"/>
        <end position="308"/>
    </location>
</feature>
<evidence type="ECO:0000313" key="3">
    <source>
        <dbReference type="EMBL" id="MEG3183489.1"/>
    </source>
</evidence>
<proteinExistence type="predicted"/>
<dbReference type="GO" id="GO:0016491">
    <property type="term" value="F:oxidoreductase activity"/>
    <property type="evidence" value="ECO:0007669"/>
    <property type="project" value="UniProtKB-KW"/>
</dbReference>
<dbReference type="EC" id="1.14.19.-" evidence="3"/>
<dbReference type="InterPro" id="IPR012171">
    <property type="entry name" value="Fatty_acid_desaturase"/>
</dbReference>
<dbReference type="Pfam" id="PF00487">
    <property type="entry name" value="FA_desaturase"/>
    <property type="match status" value="1"/>
</dbReference>
<gene>
    <name evidence="3" type="ORF">SNE34_05650</name>
</gene>
<evidence type="ECO:0000259" key="2">
    <source>
        <dbReference type="Pfam" id="PF00487"/>
    </source>
</evidence>
<feature type="transmembrane region" description="Helical" evidence="1">
    <location>
        <begin position="201"/>
        <end position="219"/>
    </location>
</feature>
<organism evidence="3 4">
    <name type="scientific">Novilysobacter erysipheiresistens</name>
    <dbReference type="NCBI Taxonomy" id="1749332"/>
    <lineage>
        <taxon>Bacteria</taxon>
        <taxon>Pseudomonadati</taxon>
        <taxon>Pseudomonadota</taxon>
        <taxon>Gammaproteobacteria</taxon>
        <taxon>Lysobacterales</taxon>
        <taxon>Lysobacteraceae</taxon>
        <taxon>Novilysobacter</taxon>
    </lineage>
</organism>
<evidence type="ECO:0000313" key="4">
    <source>
        <dbReference type="Proteomes" id="UP001355056"/>
    </source>
</evidence>
<keyword evidence="4" id="KW-1185">Reference proteome</keyword>
<comment type="caution">
    <text evidence="3">The sequence shown here is derived from an EMBL/GenBank/DDBJ whole genome shotgun (WGS) entry which is preliminary data.</text>
</comment>
<keyword evidence="1" id="KW-0472">Membrane</keyword>
<feature type="transmembrane region" description="Helical" evidence="1">
    <location>
        <begin position="67"/>
        <end position="86"/>
    </location>
</feature>
<keyword evidence="1" id="KW-0812">Transmembrane</keyword>
<dbReference type="PANTHER" id="PTHR19353:SF73">
    <property type="entry name" value="FATTY ACID DESATURASE"/>
    <property type="match status" value="1"/>
</dbReference>
<dbReference type="EMBL" id="JAXGFP010000002">
    <property type="protein sequence ID" value="MEG3183489.1"/>
    <property type="molecule type" value="Genomic_DNA"/>
</dbReference>
<dbReference type="CDD" id="cd03507">
    <property type="entry name" value="Delta12-FADS-like"/>
    <property type="match status" value="1"/>
</dbReference>
<name>A0ABU7YX75_9GAMM</name>
<evidence type="ECO:0000256" key="1">
    <source>
        <dbReference type="SAM" id="Phobius"/>
    </source>
</evidence>
<accession>A0ABU7YX75</accession>
<dbReference type="PANTHER" id="PTHR19353">
    <property type="entry name" value="FATTY ACID DESATURASE 2"/>
    <property type="match status" value="1"/>
</dbReference>
<protein>
    <submittedName>
        <fullName evidence="3">Fatty acid desaturase</fullName>
        <ecNumber evidence="3">1.14.19.-</ecNumber>
    </submittedName>
</protein>
<dbReference type="RefSeq" id="WP_332615489.1">
    <property type="nucleotide sequence ID" value="NZ_JAXGFP010000002.1"/>
</dbReference>
<feature type="transmembrane region" description="Helical" evidence="1">
    <location>
        <begin position="225"/>
        <end position="245"/>
    </location>
</feature>
<keyword evidence="3" id="KW-0560">Oxidoreductase</keyword>